<evidence type="ECO:0000259" key="8">
    <source>
        <dbReference type="Pfam" id="PF05504"/>
    </source>
</evidence>
<protein>
    <submittedName>
        <fullName evidence="10">Ger(X)C family spore germination protein</fullName>
    </submittedName>
</protein>
<evidence type="ECO:0000256" key="1">
    <source>
        <dbReference type="ARBA" id="ARBA00004635"/>
    </source>
</evidence>
<dbReference type="InterPro" id="IPR008844">
    <property type="entry name" value="Spore_GerAC-like"/>
</dbReference>
<dbReference type="PANTHER" id="PTHR35789:SF1">
    <property type="entry name" value="SPORE GERMINATION PROTEIN B3"/>
    <property type="match status" value="1"/>
</dbReference>
<dbReference type="Pfam" id="PF05504">
    <property type="entry name" value="Spore_GerAC"/>
    <property type="match status" value="1"/>
</dbReference>
<evidence type="ECO:0000256" key="7">
    <source>
        <dbReference type="ARBA" id="ARBA00023288"/>
    </source>
</evidence>
<evidence type="ECO:0000256" key="5">
    <source>
        <dbReference type="ARBA" id="ARBA00023136"/>
    </source>
</evidence>
<keyword evidence="7" id="KW-0449">Lipoprotein</keyword>
<evidence type="ECO:0000313" key="10">
    <source>
        <dbReference type="EMBL" id="QXM07086.1"/>
    </source>
</evidence>
<keyword evidence="5" id="KW-0472">Membrane</keyword>
<keyword evidence="3" id="KW-0309">Germination</keyword>
<feature type="domain" description="Spore germination protein N-terminal" evidence="9">
    <location>
        <begin position="23"/>
        <end position="195"/>
    </location>
</feature>
<comment type="similarity">
    <text evidence="2">Belongs to the GerABKC lipoprotein family.</text>
</comment>
<comment type="subcellular location">
    <subcellularLocation>
        <location evidence="1">Membrane</location>
        <topology evidence="1">Lipid-anchor</topology>
    </subcellularLocation>
</comment>
<dbReference type="Pfam" id="PF25198">
    <property type="entry name" value="Spore_GerAC_N"/>
    <property type="match status" value="1"/>
</dbReference>
<keyword evidence="4" id="KW-0732">Signal</keyword>
<gene>
    <name evidence="10" type="ORF">KVH43_05085</name>
</gene>
<dbReference type="NCBIfam" id="TIGR02887">
    <property type="entry name" value="spore_ger_x_C"/>
    <property type="match status" value="1"/>
</dbReference>
<dbReference type="PANTHER" id="PTHR35789">
    <property type="entry name" value="SPORE GERMINATION PROTEIN B3"/>
    <property type="match status" value="1"/>
</dbReference>
<dbReference type="RefSeq" id="WP_218283775.1">
    <property type="nucleotide sequence ID" value="NZ_CP078093.1"/>
</dbReference>
<proteinExistence type="inferred from homology"/>
<evidence type="ECO:0000256" key="3">
    <source>
        <dbReference type="ARBA" id="ARBA00022544"/>
    </source>
</evidence>
<feature type="domain" description="Spore germination GerAC-like C-terminal" evidence="8">
    <location>
        <begin position="205"/>
        <end position="365"/>
    </location>
</feature>
<evidence type="ECO:0000259" key="9">
    <source>
        <dbReference type="Pfam" id="PF25198"/>
    </source>
</evidence>
<evidence type="ECO:0000313" key="11">
    <source>
        <dbReference type="Proteomes" id="UP000886818"/>
    </source>
</evidence>
<evidence type="ECO:0000256" key="6">
    <source>
        <dbReference type="ARBA" id="ARBA00023139"/>
    </source>
</evidence>
<dbReference type="Proteomes" id="UP000886818">
    <property type="component" value="Chromosome"/>
</dbReference>
<name>A0ABX8RJL1_9CLOT</name>
<dbReference type="PROSITE" id="PS51257">
    <property type="entry name" value="PROKAR_LIPOPROTEIN"/>
    <property type="match status" value="1"/>
</dbReference>
<organism evidence="10 11">
    <name type="scientific">Crassaminicella indica</name>
    <dbReference type="NCBI Taxonomy" id="2855394"/>
    <lineage>
        <taxon>Bacteria</taxon>
        <taxon>Bacillati</taxon>
        <taxon>Bacillota</taxon>
        <taxon>Clostridia</taxon>
        <taxon>Eubacteriales</taxon>
        <taxon>Clostridiaceae</taxon>
        <taxon>Crassaminicella</taxon>
    </lineage>
</organism>
<evidence type="ECO:0000256" key="4">
    <source>
        <dbReference type="ARBA" id="ARBA00022729"/>
    </source>
</evidence>
<dbReference type="InterPro" id="IPR057336">
    <property type="entry name" value="GerAC_N"/>
</dbReference>
<keyword evidence="6" id="KW-0564">Palmitate</keyword>
<keyword evidence="11" id="KW-1185">Reference proteome</keyword>
<evidence type="ECO:0000256" key="2">
    <source>
        <dbReference type="ARBA" id="ARBA00007886"/>
    </source>
</evidence>
<dbReference type="InterPro" id="IPR046953">
    <property type="entry name" value="Spore_GerAC-like_C"/>
</dbReference>
<dbReference type="EMBL" id="CP078093">
    <property type="protein sequence ID" value="QXM07086.1"/>
    <property type="molecule type" value="Genomic_DNA"/>
</dbReference>
<sequence length="377" mass="43328">MIKKYSKVCMLFICLFILTSCWDYRDIDKKCIVVAIGVDAVGKDIEFSGEIAQLTPSAASQEKSQVAGVYNLLSYGKTFEEARVNYDAVNPCSTFLGATRVVVFGQNFAKKGIEPYLYRINHIYDYRKTILPVVCREKPRELFKMKTKKDMSVGFLIENILNHLASSGKAMYPTVGELLFNVETGGGCYAVPYIGTEKGDIKYLGLAVMKKSKLIGEIDLEETDGVLYILAEKPRIVEVIPYYKNKNNNTSFRVAVKKRKIETNYKDNEVFIQIALDLKAELQYQYDIQPVTDNDIKELEKSLSEKVKNKVMLAIQKAQKEFQCDYFQFRRYFKAKYPKIYKKIKWEDVFPKMNIKVVVQTKIVNKSLADPNAKKKY</sequence>
<accession>A0ABX8RJL1</accession>
<reference evidence="10" key="1">
    <citation type="submission" date="2021-07" db="EMBL/GenBank/DDBJ databases">
        <title>Complete genome sequence of Crassaminicella sp. 143-21, isolated from a deep-sea hydrothermal vent.</title>
        <authorList>
            <person name="Li X."/>
        </authorList>
    </citation>
    <scope>NUCLEOTIDE SEQUENCE</scope>
    <source>
        <strain evidence="10">143-21</strain>
    </source>
</reference>